<dbReference type="InterPro" id="IPR045051">
    <property type="entry name" value="SBT"/>
</dbReference>
<dbReference type="PROSITE" id="PS51892">
    <property type="entry name" value="SUBTILASE"/>
    <property type="match status" value="1"/>
</dbReference>
<reference evidence="15" key="1">
    <citation type="submission" date="2020-07" db="EMBL/GenBank/DDBJ databases">
        <title>Genome sequence and genetic diversity analysis of an under-domesticated orphan crop, white fonio (Digitaria exilis).</title>
        <authorList>
            <person name="Bennetzen J.L."/>
            <person name="Chen S."/>
            <person name="Ma X."/>
            <person name="Wang X."/>
            <person name="Yssel A.E.J."/>
            <person name="Chaluvadi S.R."/>
            <person name="Johnson M."/>
            <person name="Gangashetty P."/>
            <person name="Hamidou F."/>
            <person name="Sanogo M.D."/>
            <person name="Zwaenepoel A."/>
            <person name="Wallace J."/>
            <person name="Van De Peer Y."/>
            <person name="Van Deynze A."/>
        </authorList>
    </citation>
    <scope>NUCLEOTIDE SEQUENCE</scope>
    <source>
        <tissue evidence="15">Leaves</tissue>
    </source>
</reference>
<dbReference type="GO" id="GO:0004252">
    <property type="term" value="F:serine-type endopeptidase activity"/>
    <property type="evidence" value="ECO:0007669"/>
    <property type="project" value="UniProtKB-UniRule"/>
</dbReference>
<evidence type="ECO:0000256" key="8">
    <source>
        <dbReference type="ARBA" id="ARBA00023180"/>
    </source>
</evidence>
<keyword evidence="7 10" id="KW-0720">Serine protease</keyword>
<dbReference type="Pfam" id="PF05922">
    <property type="entry name" value="Inhibitor_I9"/>
    <property type="match status" value="1"/>
</dbReference>
<dbReference type="FunFam" id="3.30.70.80:FF:000003">
    <property type="entry name" value="Subtilisin-like protease SBT1.9"/>
    <property type="match status" value="1"/>
</dbReference>
<comment type="similarity">
    <text evidence="2 10">Belongs to the peptidase S8 family.</text>
</comment>
<dbReference type="CDD" id="cd04852">
    <property type="entry name" value="Peptidases_S8_3"/>
    <property type="match status" value="1"/>
</dbReference>
<keyword evidence="6 10" id="KW-0378">Hydrolase</keyword>
<dbReference type="FunFam" id="3.40.50.200:FF:000006">
    <property type="entry name" value="Subtilisin-like protease SBT1.5"/>
    <property type="match status" value="1"/>
</dbReference>
<accession>A0A835FU45</accession>
<dbReference type="InterPro" id="IPR036852">
    <property type="entry name" value="Peptidase_S8/S53_dom_sf"/>
</dbReference>
<dbReference type="InterPro" id="IPR037045">
    <property type="entry name" value="S8pro/Inhibitor_I9_sf"/>
</dbReference>
<evidence type="ECO:0000256" key="2">
    <source>
        <dbReference type="ARBA" id="ARBA00011073"/>
    </source>
</evidence>
<dbReference type="EMBL" id="JACEFO010000325">
    <property type="protein sequence ID" value="KAF8775208.1"/>
    <property type="molecule type" value="Genomic_DNA"/>
</dbReference>
<dbReference type="InterPro" id="IPR000209">
    <property type="entry name" value="Peptidase_S8/S53_dom"/>
</dbReference>
<evidence type="ECO:0000256" key="4">
    <source>
        <dbReference type="ARBA" id="ARBA00022670"/>
    </source>
</evidence>
<feature type="signal peptide" evidence="11">
    <location>
        <begin position="1"/>
        <end position="33"/>
    </location>
</feature>
<dbReference type="Gene3D" id="2.60.40.2310">
    <property type="match status" value="1"/>
</dbReference>
<dbReference type="InterPro" id="IPR023828">
    <property type="entry name" value="Peptidase_S8_Ser-AS"/>
</dbReference>
<organism evidence="15 16">
    <name type="scientific">Digitaria exilis</name>
    <dbReference type="NCBI Taxonomy" id="1010633"/>
    <lineage>
        <taxon>Eukaryota</taxon>
        <taxon>Viridiplantae</taxon>
        <taxon>Streptophyta</taxon>
        <taxon>Embryophyta</taxon>
        <taxon>Tracheophyta</taxon>
        <taxon>Spermatophyta</taxon>
        <taxon>Magnoliopsida</taxon>
        <taxon>Liliopsida</taxon>
        <taxon>Poales</taxon>
        <taxon>Poaceae</taxon>
        <taxon>PACMAD clade</taxon>
        <taxon>Panicoideae</taxon>
        <taxon>Panicodae</taxon>
        <taxon>Paniceae</taxon>
        <taxon>Anthephorinae</taxon>
        <taxon>Digitaria</taxon>
    </lineage>
</organism>
<sequence length="792" mass="83747">MSPRASHAHCSLPLLLFLIHACVHLSTPVAVLAERTGYIVHMDKSAMPSHHSDHRAWYAATVASVTDASADYRAEPQLLYTYDEALHGFAATLSASELRNLRGTPGFVSAYPDRRATTLHDTTHSMEFLGLNSVRGLWPASKFGEGVIIGMIDTGVWPESASFNDAGMPPVPSRWRGTCEPGEDFSSSLCNRKLIGARYFNKGLVAANPNITLSMNSTRDMEGHGTHTSSTAGGSEVPCASFFGYGRGTARGGAPRAHVAMYKVIWPEGRYASDVLAGMDAAISDGVDVISISSGFDGVPLYEDPVAIAAFAAMERGVLVSASAGNNGPGLGTLHNGIPWLLTVAAGTVDRQMYAGTVYYDDTRGRNSIVGVTTYPENAWIVDSKLVYNDLVSSCDSTEALANSTADIVVCRDTMSLNGQLATLTEAGVAGAILISDEGDDFEDNMPLPALIISPKDAPRLLSYINSSWLPTATMKFQQTILGTQPAPVVTAYSSRGPSQSYAGVLKPDILAPGDKILASVAPISPSAAIGETQLISNFLVESGTSMACPHASGVAALLRAVHPDWSPAMIKSAMMTTATTTDNTNSPITAAEIHDTTVASPLAMGSGHVDPNAAMDPGLVFDAGPEDFVALLCAANYTNAQIMAITRSSKAYNCSVASSDVNYPSLVAIFGTNATSGDMHFKRTVTNVGEGSSVYHASWVSPSNVDVSVSPGRLEFRSVGETATFEVDIKLTASTGGEPAFGAIVWADVSGKYRVRTPYVVLCFAFRAFSTFFWVRPCSVHGNLSQSFSYI</sequence>
<dbReference type="Proteomes" id="UP000636709">
    <property type="component" value="Unassembled WGS sequence"/>
</dbReference>
<dbReference type="PANTHER" id="PTHR10795">
    <property type="entry name" value="PROPROTEIN CONVERTASE SUBTILISIN/KEXIN"/>
    <property type="match status" value="1"/>
</dbReference>
<feature type="chain" id="PRO_5032971991" evidence="11">
    <location>
        <begin position="34"/>
        <end position="792"/>
    </location>
</feature>
<evidence type="ECO:0000313" key="16">
    <source>
        <dbReference type="Proteomes" id="UP000636709"/>
    </source>
</evidence>
<evidence type="ECO:0000256" key="6">
    <source>
        <dbReference type="ARBA" id="ARBA00022801"/>
    </source>
</evidence>
<dbReference type="InterPro" id="IPR034197">
    <property type="entry name" value="Peptidases_S8_3"/>
</dbReference>
<dbReference type="GO" id="GO:0006508">
    <property type="term" value="P:proteolysis"/>
    <property type="evidence" value="ECO:0007669"/>
    <property type="project" value="UniProtKB-KW"/>
</dbReference>
<feature type="domain" description="Inhibitor I9" evidence="13">
    <location>
        <begin position="38"/>
        <end position="116"/>
    </location>
</feature>
<evidence type="ECO:0000259" key="14">
    <source>
        <dbReference type="Pfam" id="PF17766"/>
    </source>
</evidence>
<protein>
    <submittedName>
        <fullName evidence="15">Uncharacterized protein</fullName>
    </submittedName>
</protein>
<keyword evidence="8" id="KW-0325">Glycoprotein</keyword>
<dbReference type="PRINTS" id="PR00723">
    <property type="entry name" value="SUBTILISIN"/>
</dbReference>
<evidence type="ECO:0000256" key="11">
    <source>
        <dbReference type="SAM" id="SignalP"/>
    </source>
</evidence>
<dbReference type="InterPro" id="IPR041469">
    <property type="entry name" value="Subtilisin-like_FN3"/>
</dbReference>
<comment type="caution">
    <text evidence="15">The sequence shown here is derived from an EMBL/GenBank/DDBJ whole genome shotgun (WGS) entry which is preliminary data.</text>
</comment>
<proteinExistence type="inferred from homology"/>
<comment type="subcellular location">
    <subcellularLocation>
        <location evidence="1">Secreted</location>
    </subcellularLocation>
</comment>
<evidence type="ECO:0000256" key="3">
    <source>
        <dbReference type="ARBA" id="ARBA00022525"/>
    </source>
</evidence>
<evidence type="ECO:0000256" key="10">
    <source>
        <dbReference type="PROSITE-ProRule" id="PRU01240"/>
    </source>
</evidence>
<keyword evidence="5 11" id="KW-0732">Signal</keyword>
<keyword evidence="3" id="KW-0964">Secreted</keyword>
<dbReference type="SUPFAM" id="SSF52743">
    <property type="entry name" value="Subtilisin-like"/>
    <property type="match status" value="1"/>
</dbReference>
<feature type="active site" description="Charge relay system" evidence="9 10">
    <location>
        <position position="546"/>
    </location>
</feature>
<evidence type="ECO:0000313" key="15">
    <source>
        <dbReference type="EMBL" id="KAF8775208.1"/>
    </source>
</evidence>
<dbReference type="InterPro" id="IPR010259">
    <property type="entry name" value="S8pro/Inhibitor_I9"/>
</dbReference>
<name>A0A835FU45_9POAL</name>
<dbReference type="OrthoDB" id="206201at2759"/>
<gene>
    <name evidence="15" type="ORF">HU200_004607</name>
</gene>
<evidence type="ECO:0000256" key="9">
    <source>
        <dbReference type="PIRSR" id="PIRSR615500-1"/>
    </source>
</evidence>
<feature type="domain" description="Peptidase S8/S53" evidence="12">
    <location>
        <begin position="144"/>
        <end position="583"/>
    </location>
</feature>
<dbReference type="AlphaFoldDB" id="A0A835FU45"/>
<feature type="active site" description="Charge relay system" evidence="9 10">
    <location>
        <position position="153"/>
    </location>
</feature>
<dbReference type="CDD" id="cd02120">
    <property type="entry name" value="PA_subtilisin_like"/>
    <property type="match status" value="1"/>
</dbReference>
<keyword evidence="16" id="KW-1185">Reference proteome</keyword>
<dbReference type="Gene3D" id="3.40.50.200">
    <property type="entry name" value="Peptidase S8/S53 domain"/>
    <property type="match status" value="1"/>
</dbReference>
<dbReference type="InterPro" id="IPR015500">
    <property type="entry name" value="Peptidase_S8_subtilisin-rel"/>
</dbReference>
<evidence type="ECO:0000256" key="5">
    <source>
        <dbReference type="ARBA" id="ARBA00022729"/>
    </source>
</evidence>
<dbReference type="Gene3D" id="3.30.70.80">
    <property type="entry name" value="Peptidase S8 propeptide/proteinase inhibitor I9"/>
    <property type="match status" value="1"/>
</dbReference>
<dbReference type="GO" id="GO:0005576">
    <property type="term" value="C:extracellular region"/>
    <property type="evidence" value="ECO:0007669"/>
    <property type="project" value="UniProtKB-SubCell"/>
</dbReference>
<evidence type="ECO:0000259" key="12">
    <source>
        <dbReference type="Pfam" id="PF00082"/>
    </source>
</evidence>
<dbReference type="PROSITE" id="PS00138">
    <property type="entry name" value="SUBTILASE_SER"/>
    <property type="match status" value="1"/>
</dbReference>
<keyword evidence="4 10" id="KW-0645">Protease</keyword>
<evidence type="ECO:0000256" key="7">
    <source>
        <dbReference type="ARBA" id="ARBA00022825"/>
    </source>
</evidence>
<dbReference type="Gene3D" id="3.50.30.30">
    <property type="match status" value="1"/>
</dbReference>
<dbReference type="Pfam" id="PF17766">
    <property type="entry name" value="fn3_6"/>
    <property type="match status" value="1"/>
</dbReference>
<dbReference type="Pfam" id="PF00082">
    <property type="entry name" value="Peptidase_S8"/>
    <property type="match status" value="1"/>
</dbReference>
<evidence type="ECO:0000256" key="1">
    <source>
        <dbReference type="ARBA" id="ARBA00004613"/>
    </source>
</evidence>
<feature type="domain" description="Subtilisin-like protease fibronectin type-III" evidence="14">
    <location>
        <begin position="661"/>
        <end position="762"/>
    </location>
</feature>
<evidence type="ECO:0000259" key="13">
    <source>
        <dbReference type="Pfam" id="PF05922"/>
    </source>
</evidence>
<feature type="active site" description="Charge relay system" evidence="9 10">
    <location>
        <position position="224"/>
    </location>
</feature>